<evidence type="ECO:0000256" key="13">
    <source>
        <dbReference type="SAM" id="Phobius"/>
    </source>
</evidence>
<keyword evidence="10 13" id="KW-1133">Transmembrane helix</keyword>
<name>D0WE04_SLAES</name>
<evidence type="ECO:0000313" key="16">
    <source>
        <dbReference type="Proteomes" id="UP000006001"/>
    </source>
</evidence>
<keyword evidence="9" id="KW-0862">Zinc</keyword>
<feature type="transmembrane region" description="Helical" evidence="13">
    <location>
        <begin position="206"/>
        <end position="224"/>
    </location>
</feature>
<keyword evidence="5" id="KW-0645">Protease</keyword>
<dbReference type="Pfam" id="PF02163">
    <property type="entry name" value="Peptidase_M50"/>
    <property type="match status" value="1"/>
</dbReference>
<dbReference type="GeneID" id="85006717"/>
<dbReference type="InterPro" id="IPR052348">
    <property type="entry name" value="Metallopeptidase_M50B"/>
</dbReference>
<dbReference type="AlphaFoldDB" id="D0WE04"/>
<evidence type="ECO:0000313" key="15">
    <source>
        <dbReference type="EMBL" id="EEZ61942.1"/>
    </source>
</evidence>
<feature type="transmembrane region" description="Helical" evidence="13">
    <location>
        <begin position="154"/>
        <end position="171"/>
    </location>
</feature>
<keyword evidence="11" id="KW-0482">Metalloprotease</keyword>
<keyword evidence="6 13" id="KW-0812">Transmembrane</keyword>
<keyword evidence="7" id="KW-0479">Metal-binding</keyword>
<dbReference type="GO" id="GO:0046872">
    <property type="term" value="F:metal ion binding"/>
    <property type="evidence" value="ECO:0007669"/>
    <property type="project" value="UniProtKB-KW"/>
</dbReference>
<gene>
    <name evidence="15" type="ORF">HMPREF0762_00028</name>
</gene>
<organism evidence="15 16">
    <name type="scientific">Slackia exigua (strain ATCC 700122 / DSM 15923 / CIP 105133 / JCM 11022 / KCTC 5966 / S-7)</name>
    <dbReference type="NCBI Taxonomy" id="649764"/>
    <lineage>
        <taxon>Bacteria</taxon>
        <taxon>Bacillati</taxon>
        <taxon>Actinomycetota</taxon>
        <taxon>Coriobacteriia</taxon>
        <taxon>Eggerthellales</taxon>
        <taxon>Eggerthellaceae</taxon>
        <taxon>Slackia</taxon>
    </lineage>
</organism>
<sequence length="225" mass="24405">MNQIAYIVISILCFVPAIILHECAHGFVASLLGDPTAKNSGRLTLNPVKHIDPFGTVVLPLILALSGMPVFGYAKPVPYNPRHFKNIRAGEALVGLAGPTANLLLALVAALIAWILWPFANGLVMSNVVFAYFYLSFLPLFALVNLYLMFFNLIPVPPLDGASVIALFLPAKALPAYYRVQQYALPGLMILLIGLPYFLHVNPIGIYLNFTAVGLANLLFPFAVA</sequence>
<dbReference type="GO" id="GO:0005886">
    <property type="term" value="C:plasma membrane"/>
    <property type="evidence" value="ECO:0007669"/>
    <property type="project" value="UniProtKB-SubCell"/>
</dbReference>
<dbReference type="Proteomes" id="UP000006001">
    <property type="component" value="Unassembled WGS sequence"/>
</dbReference>
<dbReference type="EC" id="3.4.24.-" evidence="15"/>
<protein>
    <submittedName>
        <fullName evidence="15">Peptidase, M50 family</fullName>
        <ecNumber evidence="15">3.4.24.-</ecNumber>
    </submittedName>
</protein>
<dbReference type="InterPro" id="IPR044537">
    <property type="entry name" value="Rip2-like"/>
</dbReference>
<comment type="cofactor">
    <cofactor evidence="1">
        <name>Zn(2+)</name>
        <dbReference type="ChEBI" id="CHEBI:29105"/>
    </cofactor>
</comment>
<dbReference type="PANTHER" id="PTHR35864:SF1">
    <property type="entry name" value="ZINC METALLOPROTEASE YWHC-RELATED"/>
    <property type="match status" value="1"/>
</dbReference>
<evidence type="ECO:0000259" key="14">
    <source>
        <dbReference type="Pfam" id="PF02163"/>
    </source>
</evidence>
<feature type="domain" description="Peptidase M50" evidence="14">
    <location>
        <begin position="134"/>
        <end position="193"/>
    </location>
</feature>
<evidence type="ECO:0000256" key="10">
    <source>
        <dbReference type="ARBA" id="ARBA00022989"/>
    </source>
</evidence>
<keyword evidence="8 15" id="KW-0378">Hydrolase</keyword>
<dbReference type="RefSeq" id="WP_006361275.1">
    <property type="nucleotide sequence ID" value="NZ_GG700630.1"/>
</dbReference>
<evidence type="ECO:0000256" key="3">
    <source>
        <dbReference type="ARBA" id="ARBA00007931"/>
    </source>
</evidence>
<proteinExistence type="inferred from homology"/>
<dbReference type="eggNOG" id="COG1994">
    <property type="taxonomic scope" value="Bacteria"/>
</dbReference>
<evidence type="ECO:0000256" key="5">
    <source>
        <dbReference type="ARBA" id="ARBA00022670"/>
    </source>
</evidence>
<dbReference type="OrthoDB" id="9800627at2"/>
<comment type="subcellular location">
    <subcellularLocation>
        <location evidence="2">Cell membrane</location>
        <topology evidence="2">Multi-pass membrane protein</topology>
    </subcellularLocation>
</comment>
<dbReference type="HOGENOM" id="CLU_086979_0_0_11"/>
<feature type="transmembrane region" description="Helical" evidence="13">
    <location>
        <begin position="54"/>
        <end position="74"/>
    </location>
</feature>
<evidence type="ECO:0000256" key="1">
    <source>
        <dbReference type="ARBA" id="ARBA00001947"/>
    </source>
</evidence>
<evidence type="ECO:0000256" key="7">
    <source>
        <dbReference type="ARBA" id="ARBA00022723"/>
    </source>
</evidence>
<evidence type="ECO:0000256" key="11">
    <source>
        <dbReference type="ARBA" id="ARBA00023049"/>
    </source>
</evidence>
<evidence type="ECO:0000256" key="2">
    <source>
        <dbReference type="ARBA" id="ARBA00004651"/>
    </source>
</evidence>
<dbReference type="GO" id="GO:0006508">
    <property type="term" value="P:proteolysis"/>
    <property type="evidence" value="ECO:0007669"/>
    <property type="project" value="UniProtKB-KW"/>
</dbReference>
<feature type="transmembrane region" description="Helical" evidence="13">
    <location>
        <begin position="94"/>
        <end position="117"/>
    </location>
</feature>
<feature type="transmembrane region" description="Helical" evidence="13">
    <location>
        <begin position="183"/>
        <end position="200"/>
    </location>
</feature>
<reference evidence="15" key="1">
    <citation type="submission" date="2009-10" db="EMBL/GenBank/DDBJ databases">
        <authorList>
            <person name="Weinstock G."/>
            <person name="Sodergren E."/>
            <person name="Clifton S."/>
            <person name="Fulton L."/>
            <person name="Fulton B."/>
            <person name="Courtney L."/>
            <person name="Fronick C."/>
            <person name="Harrison M."/>
            <person name="Strong C."/>
            <person name="Farmer C."/>
            <person name="Delahaunty K."/>
            <person name="Markovic C."/>
            <person name="Hall O."/>
            <person name="Minx P."/>
            <person name="Tomlinson C."/>
            <person name="Mitreva M."/>
            <person name="Nelson J."/>
            <person name="Hou S."/>
            <person name="Wollam A."/>
            <person name="Pepin K.H."/>
            <person name="Johnson M."/>
            <person name="Bhonagiri V."/>
            <person name="Nash W.E."/>
            <person name="Warren W."/>
            <person name="Chinwalla A."/>
            <person name="Mardis E.R."/>
            <person name="Wilson R.K."/>
        </authorList>
    </citation>
    <scope>NUCLEOTIDE SEQUENCE [LARGE SCALE GENOMIC DNA]</scope>
    <source>
        <strain evidence="15">ATCC 700122</strain>
    </source>
</reference>
<comment type="similarity">
    <text evidence="3">Belongs to the peptidase M50B family.</text>
</comment>
<dbReference type="EMBL" id="ACUX02000004">
    <property type="protein sequence ID" value="EEZ61942.1"/>
    <property type="molecule type" value="Genomic_DNA"/>
</dbReference>
<keyword evidence="4" id="KW-1003">Cell membrane</keyword>
<dbReference type="InterPro" id="IPR008915">
    <property type="entry name" value="Peptidase_M50"/>
</dbReference>
<accession>D0WE04</accession>
<evidence type="ECO:0000256" key="9">
    <source>
        <dbReference type="ARBA" id="ARBA00022833"/>
    </source>
</evidence>
<dbReference type="STRING" id="649764.HMPREF0762_00028"/>
<dbReference type="PANTHER" id="PTHR35864">
    <property type="entry name" value="ZINC METALLOPROTEASE MJ0611-RELATED"/>
    <property type="match status" value="1"/>
</dbReference>
<keyword evidence="12 13" id="KW-0472">Membrane</keyword>
<dbReference type="CDD" id="cd06158">
    <property type="entry name" value="S2P-M50_like_1"/>
    <property type="match status" value="1"/>
</dbReference>
<evidence type="ECO:0000256" key="8">
    <source>
        <dbReference type="ARBA" id="ARBA00022801"/>
    </source>
</evidence>
<comment type="caution">
    <text evidence="15">The sequence shown here is derived from an EMBL/GenBank/DDBJ whole genome shotgun (WGS) entry which is preliminary data.</text>
</comment>
<dbReference type="GO" id="GO:0008237">
    <property type="term" value="F:metallopeptidase activity"/>
    <property type="evidence" value="ECO:0007669"/>
    <property type="project" value="UniProtKB-KW"/>
</dbReference>
<evidence type="ECO:0000256" key="12">
    <source>
        <dbReference type="ARBA" id="ARBA00023136"/>
    </source>
</evidence>
<feature type="transmembrane region" description="Helical" evidence="13">
    <location>
        <begin position="129"/>
        <end position="148"/>
    </location>
</feature>
<evidence type="ECO:0000256" key="6">
    <source>
        <dbReference type="ARBA" id="ARBA00022692"/>
    </source>
</evidence>
<feature type="transmembrane region" description="Helical" evidence="13">
    <location>
        <begin position="6"/>
        <end position="33"/>
    </location>
</feature>
<keyword evidence="16" id="KW-1185">Reference proteome</keyword>
<evidence type="ECO:0000256" key="4">
    <source>
        <dbReference type="ARBA" id="ARBA00022475"/>
    </source>
</evidence>